<evidence type="ECO:0008006" key="3">
    <source>
        <dbReference type="Google" id="ProtNLM"/>
    </source>
</evidence>
<proteinExistence type="predicted"/>
<accession>A0ABP0YBL3</accession>
<dbReference type="Proteomes" id="UP001642487">
    <property type="component" value="Chromosome 3"/>
</dbReference>
<name>A0ABP0YBL3_9ROSI</name>
<evidence type="ECO:0000313" key="1">
    <source>
        <dbReference type="EMBL" id="CAK9317791.1"/>
    </source>
</evidence>
<sequence length="204" mass="23327">MVESVKIHLYRLYDFYKSYDTSTRVRHNISNSQQSNIVTINEDDHGVDGLDDESDTPGTRFKRLCVEENTLEVDNDLDSYLSDKGEVLPQPTWADIHLIAFEKHYKGLQSMKIVITAVLALSNTVWQYRDTSVADRAVYVDRPEDDRVPSPSLTDSDSLTRMGIIRIILSISMLKTMRSILSLQIMMRNAPLIEIIMRSSLLTL</sequence>
<organism evidence="1 2">
    <name type="scientific">Citrullus colocynthis</name>
    <name type="common">colocynth</name>
    <dbReference type="NCBI Taxonomy" id="252529"/>
    <lineage>
        <taxon>Eukaryota</taxon>
        <taxon>Viridiplantae</taxon>
        <taxon>Streptophyta</taxon>
        <taxon>Embryophyta</taxon>
        <taxon>Tracheophyta</taxon>
        <taxon>Spermatophyta</taxon>
        <taxon>Magnoliopsida</taxon>
        <taxon>eudicotyledons</taxon>
        <taxon>Gunneridae</taxon>
        <taxon>Pentapetalae</taxon>
        <taxon>rosids</taxon>
        <taxon>fabids</taxon>
        <taxon>Cucurbitales</taxon>
        <taxon>Cucurbitaceae</taxon>
        <taxon>Benincaseae</taxon>
        <taxon>Citrullus</taxon>
    </lineage>
</organism>
<evidence type="ECO:0000313" key="2">
    <source>
        <dbReference type="Proteomes" id="UP001642487"/>
    </source>
</evidence>
<protein>
    <recommendedName>
        <fullName evidence="3">PiggyBac transposable element-derived protein domain-containing protein</fullName>
    </recommendedName>
</protein>
<gene>
    <name evidence="1" type="ORF">CITCOLO1_LOCUS9740</name>
</gene>
<keyword evidence="2" id="KW-1185">Reference proteome</keyword>
<reference evidence="1 2" key="1">
    <citation type="submission" date="2024-03" db="EMBL/GenBank/DDBJ databases">
        <authorList>
            <person name="Gkanogiannis A."/>
            <person name="Becerra Lopez-Lavalle L."/>
        </authorList>
    </citation>
    <scope>NUCLEOTIDE SEQUENCE [LARGE SCALE GENOMIC DNA]</scope>
</reference>
<dbReference type="EMBL" id="OZ021737">
    <property type="protein sequence ID" value="CAK9317791.1"/>
    <property type="molecule type" value="Genomic_DNA"/>
</dbReference>